<gene>
    <name evidence="2" type="ORF">MFFC18_23620</name>
</gene>
<dbReference type="InterPro" id="IPR004360">
    <property type="entry name" value="Glyas_Fos-R_dOase_dom"/>
</dbReference>
<dbReference type="InterPro" id="IPR037523">
    <property type="entry name" value="VOC_core"/>
</dbReference>
<dbReference type="PANTHER" id="PTHR36113">
    <property type="entry name" value="LYASE, PUTATIVE-RELATED-RELATED"/>
    <property type="match status" value="1"/>
</dbReference>
<dbReference type="RefSeq" id="WP_075086496.1">
    <property type="nucleotide sequence ID" value="NZ_CP042912.1"/>
</dbReference>
<evidence type="ECO:0000259" key="1">
    <source>
        <dbReference type="PROSITE" id="PS51819"/>
    </source>
</evidence>
<dbReference type="AlphaFoldDB" id="A0A5B9PC34"/>
<name>A0A5B9PC34_9BACT</name>
<dbReference type="InterPro" id="IPR029068">
    <property type="entry name" value="Glyas_Bleomycin-R_OHBP_Dase"/>
</dbReference>
<dbReference type="CDD" id="cd06587">
    <property type="entry name" value="VOC"/>
    <property type="match status" value="1"/>
</dbReference>
<keyword evidence="3" id="KW-1185">Reference proteome</keyword>
<dbReference type="STRING" id="980251.GCA_001642875_04833"/>
<accession>A0A5B9PC34</accession>
<organism evidence="2 3">
    <name type="scientific">Mariniblastus fucicola</name>
    <dbReference type="NCBI Taxonomy" id="980251"/>
    <lineage>
        <taxon>Bacteria</taxon>
        <taxon>Pseudomonadati</taxon>
        <taxon>Planctomycetota</taxon>
        <taxon>Planctomycetia</taxon>
        <taxon>Pirellulales</taxon>
        <taxon>Pirellulaceae</taxon>
        <taxon>Mariniblastus</taxon>
    </lineage>
</organism>
<proteinExistence type="predicted"/>
<dbReference type="InterPro" id="IPR051332">
    <property type="entry name" value="Fosfomycin_Res_Enzymes"/>
</dbReference>
<evidence type="ECO:0000313" key="2">
    <source>
        <dbReference type="EMBL" id="QEG22482.1"/>
    </source>
</evidence>
<feature type="domain" description="VOC" evidence="1">
    <location>
        <begin position="9"/>
        <end position="126"/>
    </location>
</feature>
<dbReference type="Gene3D" id="3.10.180.10">
    <property type="entry name" value="2,3-Dihydroxybiphenyl 1,2-Dioxygenase, domain 1"/>
    <property type="match status" value="1"/>
</dbReference>
<sequence>MSERPTITGMRHVSLNFSNFDATLTFYTEVLGMQVEWQPDADNVFLTSGDDNFALQRRTDVENDESETRLDHIGFFVSNAAEVDRWHDFMKQADIAIERKPKTHRDGSRSFFVRDPDGTLIQMLYHPPRVSQLG</sequence>
<reference evidence="2 3" key="1">
    <citation type="submission" date="2019-08" db="EMBL/GenBank/DDBJ databases">
        <title>Deep-cultivation of Planctomycetes and their phenomic and genomic characterization uncovers novel biology.</title>
        <authorList>
            <person name="Wiegand S."/>
            <person name="Jogler M."/>
            <person name="Boedeker C."/>
            <person name="Pinto D."/>
            <person name="Vollmers J."/>
            <person name="Rivas-Marin E."/>
            <person name="Kohn T."/>
            <person name="Peeters S.H."/>
            <person name="Heuer A."/>
            <person name="Rast P."/>
            <person name="Oberbeckmann S."/>
            <person name="Bunk B."/>
            <person name="Jeske O."/>
            <person name="Meyerdierks A."/>
            <person name="Storesund J.E."/>
            <person name="Kallscheuer N."/>
            <person name="Luecker S."/>
            <person name="Lage O.M."/>
            <person name="Pohl T."/>
            <person name="Merkel B.J."/>
            <person name="Hornburger P."/>
            <person name="Mueller R.-W."/>
            <person name="Bruemmer F."/>
            <person name="Labrenz M."/>
            <person name="Spormann A.M."/>
            <person name="Op den Camp H."/>
            <person name="Overmann J."/>
            <person name="Amann R."/>
            <person name="Jetten M.S.M."/>
            <person name="Mascher T."/>
            <person name="Medema M.H."/>
            <person name="Devos D.P."/>
            <person name="Kaster A.-K."/>
            <person name="Ovreas L."/>
            <person name="Rohde M."/>
            <person name="Galperin M.Y."/>
            <person name="Jogler C."/>
        </authorList>
    </citation>
    <scope>NUCLEOTIDE SEQUENCE [LARGE SCALE GENOMIC DNA]</scope>
    <source>
        <strain evidence="2 3">FC18</strain>
    </source>
</reference>
<dbReference type="PROSITE" id="PS51819">
    <property type="entry name" value="VOC"/>
    <property type="match status" value="1"/>
</dbReference>
<dbReference type="SUPFAM" id="SSF54593">
    <property type="entry name" value="Glyoxalase/Bleomycin resistance protein/Dihydroxybiphenyl dioxygenase"/>
    <property type="match status" value="1"/>
</dbReference>
<evidence type="ECO:0000313" key="3">
    <source>
        <dbReference type="Proteomes" id="UP000322214"/>
    </source>
</evidence>
<dbReference type="KEGG" id="mff:MFFC18_23620"/>
<dbReference type="Pfam" id="PF00903">
    <property type="entry name" value="Glyoxalase"/>
    <property type="match status" value="1"/>
</dbReference>
<dbReference type="PANTHER" id="PTHR36113:SF3">
    <property type="entry name" value="SLL5075 PROTEIN"/>
    <property type="match status" value="1"/>
</dbReference>
<dbReference type="EMBL" id="CP042912">
    <property type="protein sequence ID" value="QEG22482.1"/>
    <property type="molecule type" value="Genomic_DNA"/>
</dbReference>
<dbReference type="Proteomes" id="UP000322214">
    <property type="component" value="Chromosome"/>
</dbReference>
<protein>
    <submittedName>
        <fullName evidence="2">Fosfomycin resistance protein FosB</fullName>
    </submittedName>
</protein>